<keyword evidence="3" id="KW-1185">Reference proteome</keyword>
<feature type="signal peptide" evidence="1">
    <location>
        <begin position="1"/>
        <end position="31"/>
    </location>
</feature>
<reference evidence="2 3" key="1">
    <citation type="submission" date="2011-12" db="EMBL/GenBank/DDBJ databases">
        <title>Whole genome shotgun sequence of Gordonia effusa NBRC 100432.</title>
        <authorList>
            <person name="Yoshida I."/>
            <person name="Takarada H."/>
            <person name="Hosoyama A."/>
            <person name="Tsuchikane K."/>
            <person name="Katsumata H."/>
            <person name="Yamazaki S."/>
            <person name="Fujita N."/>
        </authorList>
    </citation>
    <scope>NUCLEOTIDE SEQUENCE [LARGE SCALE GENOMIC DNA]</scope>
    <source>
        <strain evidence="2 3">NBRC 100432</strain>
    </source>
</reference>
<protein>
    <recommendedName>
        <fullName evidence="4">Lipoprotein</fullName>
    </recommendedName>
</protein>
<sequence length="266" mass="27765">MSISIRRTYCVALCAALMTIGLTSCSSPAQVADGELTGLLELSPGKFADGKLSGSWFKMVQPGGTAEAGPYMPNGDSPVDGGSVTLLEPGSERGVRLGGYQSEPTPAFRNGDSLAGSIMKPTKFFGVYFGTSTNPVDPQTKHKLAPPSVTNSGGKLTGQLVSWAASWNNQEFNQGAPKAPAKAGAQVPGAAEAKQAWDWVRKQWERQDTTVAGTGPAATGTLDSDTKTYTLEWTSLIVGGPFNGFTGVWHLTGTYRPEVAGPSSTS</sequence>
<evidence type="ECO:0000313" key="3">
    <source>
        <dbReference type="Proteomes" id="UP000035034"/>
    </source>
</evidence>
<feature type="chain" id="PRO_5003537584" description="Lipoprotein" evidence="1">
    <location>
        <begin position="32"/>
        <end position="266"/>
    </location>
</feature>
<evidence type="ECO:0008006" key="4">
    <source>
        <dbReference type="Google" id="ProtNLM"/>
    </source>
</evidence>
<dbReference type="AlphaFoldDB" id="H0QYS8"/>
<name>H0QYS8_9ACTN</name>
<dbReference type="EMBL" id="BAEH01000044">
    <property type="protein sequence ID" value="GAB17979.1"/>
    <property type="molecule type" value="Genomic_DNA"/>
</dbReference>
<accession>H0QYS8</accession>
<dbReference type="eggNOG" id="ENOG5030I02">
    <property type="taxonomic scope" value="Bacteria"/>
</dbReference>
<dbReference type="PROSITE" id="PS51257">
    <property type="entry name" value="PROKAR_LIPOPROTEIN"/>
    <property type="match status" value="1"/>
</dbReference>
<dbReference type="STRING" id="1077974.GOEFS_044_00150"/>
<proteinExistence type="predicted"/>
<keyword evidence="1" id="KW-0732">Signal</keyword>
<organism evidence="2 3">
    <name type="scientific">Gordonia effusa NBRC 100432</name>
    <dbReference type="NCBI Taxonomy" id="1077974"/>
    <lineage>
        <taxon>Bacteria</taxon>
        <taxon>Bacillati</taxon>
        <taxon>Actinomycetota</taxon>
        <taxon>Actinomycetes</taxon>
        <taxon>Mycobacteriales</taxon>
        <taxon>Gordoniaceae</taxon>
        <taxon>Gordonia</taxon>
    </lineage>
</organism>
<dbReference type="Proteomes" id="UP000035034">
    <property type="component" value="Unassembled WGS sequence"/>
</dbReference>
<gene>
    <name evidence="2" type="ORF">GOEFS_044_00150</name>
</gene>
<comment type="caution">
    <text evidence="2">The sequence shown here is derived from an EMBL/GenBank/DDBJ whole genome shotgun (WGS) entry which is preliminary data.</text>
</comment>
<evidence type="ECO:0000313" key="2">
    <source>
        <dbReference type="EMBL" id="GAB17979.1"/>
    </source>
</evidence>
<evidence type="ECO:0000256" key="1">
    <source>
        <dbReference type="SAM" id="SignalP"/>
    </source>
</evidence>